<dbReference type="EnsemblMetazoa" id="Aqu2.1.03390_001">
    <property type="protein sequence ID" value="Aqu2.1.03390_001"/>
    <property type="gene ID" value="Aqu2.1.03390"/>
</dbReference>
<reference evidence="1" key="1">
    <citation type="submission" date="2017-05" db="UniProtKB">
        <authorList>
            <consortium name="EnsemblMetazoa"/>
        </authorList>
    </citation>
    <scope>IDENTIFICATION</scope>
</reference>
<organism evidence="1">
    <name type="scientific">Amphimedon queenslandica</name>
    <name type="common">Sponge</name>
    <dbReference type="NCBI Taxonomy" id="400682"/>
    <lineage>
        <taxon>Eukaryota</taxon>
        <taxon>Metazoa</taxon>
        <taxon>Porifera</taxon>
        <taxon>Demospongiae</taxon>
        <taxon>Heteroscleromorpha</taxon>
        <taxon>Haplosclerida</taxon>
        <taxon>Niphatidae</taxon>
        <taxon>Amphimedon</taxon>
    </lineage>
</organism>
<accession>A0A1X7SMS9</accession>
<proteinExistence type="predicted"/>
<protein>
    <submittedName>
        <fullName evidence="1">Uncharacterized protein</fullName>
    </submittedName>
</protein>
<dbReference type="InParanoid" id="A0A1X7SMS9"/>
<sequence length="36" mass="4092">PPLFVQLSFPVFPFSCAGVPGAESQPNRRQYQWPRS</sequence>
<evidence type="ECO:0000313" key="1">
    <source>
        <dbReference type="EnsemblMetazoa" id="Aqu2.1.03390_001"/>
    </source>
</evidence>
<dbReference type="AlphaFoldDB" id="A0A1X7SMS9"/>
<name>A0A1X7SMS9_AMPQE</name>